<accession>A2Q0E3</accession>
<dbReference type="RefSeq" id="YP_001031256.1">
    <property type="nucleotide sequence ID" value="NC_008965.1"/>
</dbReference>
<reference evidence="1 2" key="1">
    <citation type="journal article" date="2007" name="Virology">
        <title>Shared and species-specific features among ichnovirus genomes.</title>
        <authorList>
            <person name="Tanaka K."/>
            <person name="Lapointe R."/>
            <person name="Barney W.E."/>
            <person name="Makkay A.M."/>
            <person name="Stoltz D."/>
            <person name="Cusson M."/>
            <person name="Webb B.A."/>
        </authorList>
    </citation>
    <scope>NUCLEOTIDE SEQUENCE [LARGE SCALE GENOMIC DNA]</scope>
</reference>
<dbReference type="GeneID" id="5076305"/>
<evidence type="ECO:0000313" key="2">
    <source>
        <dbReference type="Proteomes" id="UP000204242"/>
    </source>
</evidence>
<dbReference type="EMBL" id="AB291174">
    <property type="protein sequence ID" value="BAF45658.1"/>
    <property type="molecule type" value="Genomic_DNA"/>
</dbReference>
<name>A2Q0E3_9VIRU</name>
<proteinExistence type="predicted"/>
<protein>
    <submittedName>
        <fullName evidence="1">B12.1</fullName>
    </submittedName>
</protein>
<dbReference type="Proteomes" id="UP000204242">
    <property type="component" value="Genome"/>
</dbReference>
<organism evidence="1 2">
    <name type="scientific">Ichnoviriform fugitivi</name>
    <dbReference type="NCBI Taxonomy" id="265522"/>
    <lineage>
        <taxon>Viruses</taxon>
        <taxon>Viruses incertae sedis</taxon>
        <taxon>Polydnaviriformidae</taxon>
        <taxon>Ichnoviriform</taxon>
    </lineage>
</organism>
<evidence type="ECO:0000313" key="1">
    <source>
        <dbReference type="EMBL" id="BAF45658.1"/>
    </source>
</evidence>
<dbReference type="KEGG" id="vg:5076305"/>
<sequence length="113" mass="12577">MCTPTTCLCVFNADAIVGARYANDRRVRDNKLSAADRKAIGNCLLAINALCKKFYLIMTQHASMQCLPSQPSFTFFTYYRCNISAYKLTCLLTPEKVTPTCNSVGSAILFRIC</sequence>